<proteinExistence type="predicted"/>
<protein>
    <submittedName>
        <fullName evidence="1">Glycosyltransferase family 2 protein</fullName>
    </submittedName>
</protein>
<dbReference type="InterPro" id="IPR029044">
    <property type="entry name" value="Nucleotide-diphossugar_trans"/>
</dbReference>
<keyword evidence="2" id="KW-1185">Reference proteome</keyword>
<dbReference type="AlphaFoldDB" id="A0A928VSI3"/>
<dbReference type="Gene3D" id="3.90.550.10">
    <property type="entry name" value="Spore Coat Polysaccharide Biosynthesis Protein SpsA, Chain A"/>
    <property type="match status" value="1"/>
</dbReference>
<reference evidence="1" key="1">
    <citation type="submission" date="2020-10" db="EMBL/GenBank/DDBJ databases">
        <authorList>
            <person name="Castelo-Branco R."/>
            <person name="Eusebio N."/>
            <person name="Adriana R."/>
            <person name="Vieira A."/>
            <person name="Brugerolle De Fraissinette N."/>
            <person name="Rezende De Castro R."/>
            <person name="Schneider M.P."/>
            <person name="Vasconcelos V."/>
            <person name="Leao P.N."/>
        </authorList>
    </citation>
    <scope>NUCLEOTIDE SEQUENCE</scope>
    <source>
        <strain evidence="1">LEGE 11480</strain>
    </source>
</reference>
<comment type="caution">
    <text evidence="1">The sequence shown here is derived from an EMBL/GenBank/DDBJ whole genome shotgun (WGS) entry which is preliminary data.</text>
</comment>
<gene>
    <name evidence="1" type="ORF">IQ266_16310</name>
</gene>
<evidence type="ECO:0000313" key="2">
    <source>
        <dbReference type="Proteomes" id="UP000625316"/>
    </source>
</evidence>
<dbReference type="Proteomes" id="UP000625316">
    <property type="component" value="Unassembled WGS sequence"/>
</dbReference>
<sequence length="240" mass="27632">MTDGERPFLSQSLMSVLGDPKVGQVILCIEQDNQWLQHLLGPILDNPRLEVVRLPLAYPGKIRNQALAYVKQPWVAYCDGDDVWCEDKTTQQLTDIDCSQWDLIGSDHYLTNEIGEICAFALACYIPMPSSWIVRTSVMQEYPFDEHLQTGSDGEWWQRTAKFVRKTRCPKMLLKYRVRNDSVSTPTPSKQRKTKLVTCAQNVVLGPMIMAITWGLWHANRRDRYLWHQDWTLSANGTTV</sequence>
<organism evidence="1 2">
    <name type="scientific">Romeriopsis navalis LEGE 11480</name>
    <dbReference type="NCBI Taxonomy" id="2777977"/>
    <lineage>
        <taxon>Bacteria</taxon>
        <taxon>Bacillati</taxon>
        <taxon>Cyanobacteriota</taxon>
        <taxon>Cyanophyceae</taxon>
        <taxon>Leptolyngbyales</taxon>
        <taxon>Leptolyngbyaceae</taxon>
        <taxon>Romeriopsis</taxon>
        <taxon>Romeriopsis navalis</taxon>
    </lineage>
</organism>
<name>A0A928VSI3_9CYAN</name>
<dbReference type="CDD" id="cd00761">
    <property type="entry name" value="Glyco_tranf_GTA_type"/>
    <property type="match status" value="1"/>
</dbReference>
<accession>A0A928VSI3</accession>
<evidence type="ECO:0000313" key="1">
    <source>
        <dbReference type="EMBL" id="MBE9031299.1"/>
    </source>
</evidence>
<dbReference type="SUPFAM" id="SSF53448">
    <property type="entry name" value="Nucleotide-diphospho-sugar transferases"/>
    <property type="match status" value="1"/>
</dbReference>
<dbReference type="EMBL" id="JADEXQ010000059">
    <property type="protein sequence ID" value="MBE9031299.1"/>
    <property type="molecule type" value="Genomic_DNA"/>
</dbReference>